<evidence type="ECO:0000259" key="5">
    <source>
        <dbReference type="PROSITE" id="PS50931"/>
    </source>
</evidence>
<organism evidence="6 7">
    <name type="scientific">Pollutimonas bauzanensis</name>
    <dbReference type="NCBI Taxonomy" id="658167"/>
    <lineage>
        <taxon>Bacteria</taxon>
        <taxon>Pseudomonadati</taxon>
        <taxon>Pseudomonadota</taxon>
        <taxon>Betaproteobacteria</taxon>
        <taxon>Burkholderiales</taxon>
        <taxon>Alcaligenaceae</taxon>
        <taxon>Pollutimonas</taxon>
    </lineage>
</organism>
<dbReference type="OrthoDB" id="9178397at2"/>
<evidence type="ECO:0000313" key="7">
    <source>
        <dbReference type="Proteomes" id="UP000184226"/>
    </source>
</evidence>
<dbReference type="SUPFAM" id="SSF46785">
    <property type="entry name" value="Winged helix' DNA-binding domain"/>
    <property type="match status" value="1"/>
</dbReference>
<keyword evidence="4" id="KW-0804">Transcription</keyword>
<dbReference type="STRING" id="658167.SAMN04488135_106127"/>
<accession>A0A1M5X4G6</accession>
<dbReference type="Gene3D" id="3.40.190.10">
    <property type="entry name" value="Periplasmic binding protein-like II"/>
    <property type="match status" value="2"/>
</dbReference>
<dbReference type="GO" id="GO:0043565">
    <property type="term" value="F:sequence-specific DNA binding"/>
    <property type="evidence" value="ECO:0007669"/>
    <property type="project" value="TreeGrafter"/>
</dbReference>
<dbReference type="PANTHER" id="PTHR30537:SF58">
    <property type="entry name" value="HTH-TYPE TRANSCRIPTIONAL REGULATOR PERR"/>
    <property type="match status" value="1"/>
</dbReference>
<keyword evidence="7" id="KW-1185">Reference proteome</keyword>
<dbReference type="Pfam" id="PF00126">
    <property type="entry name" value="HTH_1"/>
    <property type="match status" value="1"/>
</dbReference>
<dbReference type="InterPro" id="IPR036390">
    <property type="entry name" value="WH_DNA-bd_sf"/>
</dbReference>
<reference evidence="6 7" key="1">
    <citation type="submission" date="2016-11" db="EMBL/GenBank/DDBJ databases">
        <authorList>
            <person name="Jaros S."/>
            <person name="Januszkiewicz K."/>
            <person name="Wedrychowicz H."/>
        </authorList>
    </citation>
    <scope>NUCLEOTIDE SEQUENCE [LARGE SCALE GENOMIC DNA]</scope>
    <source>
        <strain evidence="6 7">CGMCC 1.10190</strain>
    </source>
</reference>
<dbReference type="Gene3D" id="1.10.10.10">
    <property type="entry name" value="Winged helix-like DNA-binding domain superfamily/Winged helix DNA-binding domain"/>
    <property type="match status" value="1"/>
</dbReference>
<dbReference type="RefSeq" id="WP_073103596.1">
    <property type="nucleotide sequence ID" value="NZ_FQXE01000006.1"/>
</dbReference>
<dbReference type="PANTHER" id="PTHR30537">
    <property type="entry name" value="HTH-TYPE TRANSCRIPTIONAL REGULATOR"/>
    <property type="match status" value="1"/>
</dbReference>
<dbReference type="InterPro" id="IPR005119">
    <property type="entry name" value="LysR_subst-bd"/>
</dbReference>
<dbReference type="SUPFAM" id="SSF53850">
    <property type="entry name" value="Periplasmic binding protein-like II"/>
    <property type="match status" value="1"/>
</dbReference>
<name>A0A1M5X4G6_9BURK</name>
<evidence type="ECO:0000256" key="1">
    <source>
        <dbReference type="ARBA" id="ARBA00009437"/>
    </source>
</evidence>
<keyword evidence="3 6" id="KW-0238">DNA-binding</keyword>
<dbReference type="InterPro" id="IPR000847">
    <property type="entry name" value="LysR_HTH_N"/>
</dbReference>
<evidence type="ECO:0000256" key="2">
    <source>
        <dbReference type="ARBA" id="ARBA00023015"/>
    </source>
</evidence>
<feature type="domain" description="HTH lysR-type" evidence="5">
    <location>
        <begin position="5"/>
        <end position="62"/>
    </location>
</feature>
<dbReference type="EMBL" id="FQXE01000006">
    <property type="protein sequence ID" value="SHH94414.1"/>
    <property type="molecule type" value="Genomic_DNA"/>
</dbReference>
<evidence type="ECO:0000256" key="3">
    <source>
        <dbReference type="ARBA" id="ARBA00023125"/>
    </source>
</evidence>
<gene>
    <name evidence="6" type="ORF">SAMN04488135_106127</name>
</gene>
<dbReference type="InterPro" id="IPR058163">
    <property type="entry name" value="LysR-type_TF_proteobact-type"/>
</dbReference>
<dbReference type="Pfam" id="PF03466">
    <property type="entry name" value="LysR_substrate"/>
    <property type="match status" value="1"/>
</dbReference>
<sequence length="292" mass="32312">MRVQLYLSNLEIFEVAARLASFKLAAQELCLSPSAVSQAIRKLEKDLDQELFLRNGKTLALTGQGAALLASVAIGFKHIREGVADIRKSKERAITLYCPPTFSMKIVGPLLQRFLSKHLDIDIRVTAAHTPNSEFYKEFDIAVLYGSDYAARSDVRPLGVDVLTPLCSAEVARGVHCLRDVFKTPLIVNDTQEAQWGDWLAVNAATNFQGNEVHFNRGYEAIAAAVDGLGFVLESQRIVRHDLEKGILVAPLQTNTKSLTTSLYSIFVGPRSKDRPEVKEFVEAICNSFQTD</sequence>
<dbReference type="GO" id="GO:0006351">
    <property type="term" value="P:DNA-templated transcription"/>
    <property type="evidence" value="ECO:0007669"/>
    <property type="project" value="TreeGrafter"/>
</dbReference>
<evidence type="ECO:0000313" key="6">
    <source>
        <dbReference type="EMBL" id="SHH94414.1"/>
    </source>
</evidence>
<dbReference type="AlphaFoldDB" id="A0A1M5X4G6"/>
<dbReference type="InterPro" id="IPR036388">
    <property type="entry name" value="WH-like_DNA-bd_sf"/>
</dbReference>
<keyword evidence="2" id="KW-0805">Transcription regulation</keyword>
<comment type="similarity">
    <text evidence="1">Belongs to the LysR transcriptional regulatory family.</text>
</comment>
<proteinExistence type="inferred from homology"/>
<dbReference type="GO" id="GO:0003700">
    <property type="term" value="F:DNA-binding transcription factor activity"/>
    <property type="evidence" value="ECO:0007669"/>
    <property type="project" value="InterPro"/>
</dbReference>
<evidence type="ECO:0000256" key="4">
    <source>
        <dbReference type="ARBA" id="ARBA00023163"/>
    </source>
</evidence>
<dbReference type="Proteomes" id="UP000184226">
    <property type="component" value="Unassembled WGS sequence"/>
</dbReference>
<dbReference type="PROSITE" id="PS50931">
    <property type="entry name" value="HTH_LYSR"/>
    <property type="match status" value="1"/>
</dbReference>
<protein>
    <submittedName>
        <fullName evidence="6">DNA-binding transcriptional regulator, LysR family</fullName>
    </submittedName>
</protein>